<dbReference type="AlphaFoldDB" id="A0A0D9YVH8"/>
<reference evidence="3" key="1">
    <citation type="submission" date="2015-04" db="UniProtKB">
        <authorList>
            <consortium name="EnsemblPlants"/>
        </authorList>
    </citation>
    <scope>IDENTIFICATION</scope>
</reference>
<protein>
    <recommendedName>
        <fullName evidence="2">DUF641 domain-containing protein</fullName>
    </recommendedName>
</protein>
<evidence type="ECO:0000256" key="1">
    <source>
        <dbReference type="SAM" id="MobiDB-lite"/>
    </source>
</evidence>
<accession>A0A0D9YVH8</accession>
<reference evidence="3" key="2">
    <citation type="submission" date="2018-05" db="EMBL/GenBank/DDBJ databases">
        <title>OgluRS3 (Oryza glumaepatula Reference Sequence Version 3).</title>
        <authorList>
            <person name="Zhang J."/>
            <person name="Kudrna D."/>
            <person name="Lee S."/>
            <person name="Talag J."/>
            <person name="Welchert J."/>
            <person name="Wing R.A."/>
        </authorList>
    </citation>
    <scope>NUCLEOTIDE SEQUENCE [LARGE SCALE GENOMIC DNA]</scope>
</reference>
<dbReference type="InterPro" id="IPR006943">
    <property type="entry name" value="DUF641_pln"/>
</dbReference>
<dbReference type="Pfam" id="PF04859">
    <property type="entry name" value="DUF641"/>
    <property type="match status" value="1"/>
</dbReference>
<name>A0A0D9YVH8_9ORYZ</name>
<feature type="region of interest" description="Disordered" evidence="1">
    <location>
        <begin position="1"/>
        <end position="28"/>
    </location>
</feature>
<keyword evidence="4" id="KW-1185">Reference proteome</keyword>
<feature type="domain" description="DUF641" evidence="2">
    <location>
        <begin position="107"/>
        <end position="166"/>
    </location>
</feature>
<dbReference type="Gramene" id="OGLUM02G25940.1">
    <property type="protein sequence ID" value="OGLUM02G25940.1"/>
    <property type="gene ID" value="OGLUM02G25940"/>
</dbReference>
<evidence type="ECO:0000313" key="4">
    <source>
        <dbReference type="Proteomes" id="UP000026961"/>
    </source>
</evidence>
<proteinExistence type="predicted"/>
<dbReference type="EnsemblPlants" id="OGLUM02G25940.1">
    <property type="protein sequence ID" value="OGLUM02G25940.1"/>
    <property type="gene ID" value="OGLUM02G25940"/>
</dbReference>
<dbReference type="Proteomes" id="UP000026961">
    <property type="component" value="Chromosome 2"/>
</dbReference>
<sequence length="170" mass="17937">MPIRFRHVPTERGGSAGGESEDLSGGRGLKCDNCASRLSHAARRTPNWGGGWRGCSAESAPWRALSPAAASTTRVRDVEEGRCGATSCVSGGGEDGRAAATAHAFVAQHPYDAKEIQSADAAMVAELTKLSDHNWRFAKDPVDTAKSVVVGSAVLAEHADEQHNCRPEKK</sequence>
<evidence type="ECO:0000259" key="2">
    <source>
        <dbReference type="Pfam" id="PF04859"/>
    </source>
</evidence>
<organism evidence="3">
    <name type="scientific">Oryza glumipatula</name>
    <dbReference type="NCBI Taxonomy" id="40148"/>
    <lineage>
        <taxon>Eukaryota</taxon>
        <taxon>Viridiplantae</taxon>
        <taxon>Streptophyta</taxon>
        <taxon>Embryophyta</taxon>
        <taxon>Tracheophyta</taxon>
        <taxon>Spermatophyta</taxon>
        <taxon>Magnoliopsida</taxon>
        <taxon>Liliopsida</taxon>
        <taxon>Poales</taxon>
        <taxon>Poaceae</taxon>
        <taxon>BOP clade</taxon>
        <taxon>Oryzoideae</taxon>
        <taxon>Oryzeae</taxon>
        <taxon>Oryzinae</taxon>
        <taxon>Oryza</taxon>
    </lineage>
</organism>
<dbReference type="HOGENOM" id="CLU_1449769_0_0_1"/>
<evidence type="ECO:0000313" key="3">
    <source>
        <dbReference type="EnsemblPlants" id="OGLUM02G25940.1"/>
    </source>
</evidence>